<comment type="subcellular location">
    <subcellularLocation>
        <location evidence="1">Membrane</location>
        <topology evidence="1">Single-pass type I membrane protein</topology>
    </subcellularLocation>
</comment>
<dbReference type="Proteomes" id="UP000549394">
    <property type="component" value="Unassembled WGS sequence"/>
</dbReference>
<sequence>MSKDIRNNSITPSSLFQKFRSKVSSSKTYDYGTKNGRNWQIIKKVLLCIILMSAIGSLIFVDFREEIEEKNSIEEFLLLLDEFDRDIEFFDIFAIEKSYTIKNFFANYSILLNAAKERTDKLQFKKAHYISSLRNEKSVDILLDNFTNFWKDYQQYIFSNLHGLKLAKEYQHILVLNYLMNSIYHVILIKLISNLLEFSPSNVMIYRLNMTTIMGNENVNYASKIASKLDYNCMLTNVNVLEEKSEEMLRKCRSSLEENFRKTWKLRIAELYRWISFEMLMLISCAAIILAMAHSVYQMSNWIYKYINLVKNKTEQLQIERTKSQNLLYSMLPKCAAEQLLMGKRVQAESFDSVTIYFSDVVGFTSISARSTPMQVVEMLNNLYITFDERIDTYDVYKVETIGDAYMVASGLPERNGERHVEEIATMSIDLLAAIKQIRVPHNPEEKMRLRIGLHTGPCVAGVVGLKMPRYCLFGDTVNTASRMESNGLPLKIHMSQSTTDLLTKLNRYNIESRGFIEIKGKGSMETFWLIGRKDMTEMNDSMVCKFVPRKKKKKEAKIPPVEETTKEENLVLNGVNRRSSSEVIQYPDSNA</sequence>
<evidence type="ECO:0000256" key="6">
    <source>
        <dbReference type="ARBA" id="ARBA00022989"/>
    </source>
</evidence>
<feature type="transmembrane region" description="Helical" evidence="14">
    <location>
        <begin position="41"/>
        <end position="61"/>
    </location>
</feature>
<feature type="transmembrane region" description="Helical" evidence="14">
    <location>
        <begin position="271"/>
        <end position="293"/>
    </location>
</feature>
<evidence type="ECO:0000256" key="8">
    <source>
        <dbReference type="ARBA" id="ARBA00023136"/>
    </source>
</evidence>
<dbReference type="SUPFAM" id="SSF55073">
    <property type="entry name" value="Nucleotide cyclase"/>
    <property type="match status" value="1"/>
</dbReference>
<keyword evidence="6 14" id="KW-1133">Transmembrane helix</keyword>
<evidence type="ECO:0000259" key="15">
    <source>
        <dbReference type="PROSITE" id="PS50125"/>
    </source>
</evidence>
<dbReference type="InterPro" id="IPR001054">
    <property type="entry name" value="A/G_cyclase"/>
</dbReference>
<proteinExistence type="inferred from homology"/>
<keyword evidence="7" id="KW-0342">GTP-binding</keyword>
<organism evidence="16 17">
    <name type="scientific">Dimorphilus gyrociliatus</name>
    <dbReference type="NCBI Taxonomy" id="2664684"/>
    <lineage>
        <taxon>Eukaryota</taxon>
        <taxon>Metazoa</taxon>
        <taxon>Spiralia</taxon>
        <taxon>Lophotrochozoa</taxon>
        <taxon>Annelida</taxon>
        <taxon>Polychaeta</taxon>
        <taxon>Polychaeta incertae sedis</taxon>
        <taxon>Dinophilidae</taxon>
        <taxon>Dimorphilus</taxon>
    </lineage>
</organism>
<evidence type="ECO:0000256" key="1">
    <source>
        <dbReference type="ARBA" id="ARBA00004479"/>
    </source>
</evidence>
<dbReference type="PROSITE" id="PS50125">
    <property type="entry name" value="GUANYLATE_CYCLASE_2"/>
    <property type="match status" value="1"/>
</dbReference>
<keyword evidence="11 13" id="KW-0456">Lyase</keyword>
<dbReference type="GO" id="GO:0004383">
    <property type="term" value="F:guanylate cyclase activity"/>
    <property type="evidence" value="ECO:0007669"/>
    <property type="project" value="UniProtKB-EC"/>
</dbReference>
<dbReference type="GO" id="GO:0005886">
    <property type="term" value="C:plasma membrane"/>
    <property type="evidence" value="ECO:0007669"/>
    <property type="project" value="TreeGrafter"/>
</dbReference>
<dbReference type="Pfam" id="PF00211">
    <property type="entry name" value="Guanylate_cyc"/>
    <property type="match status" value="1"/>
</dbReference>
<dbReference type="GO" id="GO:0001653">
    <property type="term" value="F:peptide receptor activity"/>
    <property type="evidence" value="ECO:0007669"/>
    <property type="project" value="TreeGrafter"/>
</dbReference>
<dbReference type="GO" id="GO:0005525">
    <property type="term" value="F:GTP binding"/>
    <property type="evidence" value="ECO:0007669"/>
    <property type="project" value="UniProtKB-KW"/>
</dbReference>
<evidence type="ECO:0000256" key="14">
    <source>
        <dbReference type="SAM" id="Phobius"/>
    </source>
</evidence>
<evidence type="ECO:0000313" key="17">
    <source>
        <dbReference type="Proteomes" id="UP000549394"/>
    </source>
</evidence>
<dbReference type="AlphaFoldDB" id="A0A7I8VME0"/>
<evidence type="ECO:0000256" key="2">
    <source>
        <dbReference type="ARBA" id="ARBA00012202"/>
    </source>
</evidence>
<dbReference type="InterPro" id="IPR029787">
    <property type="entry name" value="Nucleotide_cyclase"/>
</dbReference>
<dbReference type="GO" id="GO:0004016">
    <property type="term" value="F:adenylate cyclase activity"/>
    <property type="evidence" value="ECO:0007669"/>
    <property type="project" value="TreeGrafter"/>
</dbReference>
<keyword evidence="12" id="KW-0141">cGMP biosynthesis</keyword>
<dbReference type="GO" id="GO:0035556">
    <property type="term" value="P:intracellular signal transduction"/>
    <property type="evidence" value="ECO:0007669"/>
    <property type="project" value="InterPro"/>
</dbReference>
<dbReference type="PANTHER" id="PTHR11920">
    <property type="entry name" value="GUANYLYL CYCLASE"/>
    <property type="match status" value="1"/>
</dbReference>
<accession>A0A7I8VME0</accession>
<keyword evidence="17" id="KW-1185">Reference proteome</keyword>
<dbReference type="EC" id="4.6.1.2" evidence="2"/>
<dbReference type="FunFam" id="3.30.70.1230:FF:000004">
    <property type="entry name" value="Guanylate cyclase"/>
    <property type="match status" value="1"/>
</dbReference>
<evidence type="ECO:0000256" key="5">
    <source>
        <dbReference type="ARBA" id="ARBA00022741"/>
    </source>
</evidence>
<comment type="caution">
    <text evidence="16">The sequence shown here is derived from an EMBL/GenBank/DDBJ whole genome shotgun (WGS) entry which is preliminary data.</text>
</comment>
<dbReference type="EMBL" id="CAJFCJ010000006">
    <property type="protein sequence ID" value="CAD5115744.1"/>
    <property type="molecule type" value="Genomic_DNA"/>
</dbReference>
<dbReference type="InterPro" id="IPR018297">
    <property type="entry name" value="A/G_cyclase_CS"/>
</dbReference>
<keyword evidence="3 14" id="KW-0812">Transmembrane</keyword>
<dbReference type="SMART" id="SM00044">
    <property type="entry name" value="CYCc"/>
    <property type="match status" value="1"/>
</dbReference>
<comment type="similarity">
    <text evidence="13">Belongs to the adenylyl cyclase class-4/guanylyl cyclase family.</text>
</comment>
<dbReference type="InterPro" id="IPR050401">
    <property type="entry name" value="Cyclic_nucleotide_synthase"/>
</dbReference>
<evidence type="ECO:0000256" key="12">
    <source>
        <dbReference type="ARBA" id="ARBA00023293"/>
    </source>
</evidence>
<dbReference type="Gene3D" id="3.30.70.1230">
    <property type="entry name" value="Nucleotide cyclase"/>
    <property type="match status" value="1"/>
</dbReference>
<keyword evidence="10" id="KW-0325">Glycoprotein</keyword>
<keyword evidence="9" id="KW-0675">Receptor</keyword>
<dbReference type="Gene3D" id="6.10.250.780">
    <property type="match status" value="1"/>
</dbReference>
<dbReference type="PANTHER" id="PTHR11920:SF497">
    <property type="entry name" value="GUANYLATE CYCLASE"/>
    <property type="match status" value="1"/>
</dbReference>
<evidence type="ECO:0000256" key="9">
    <source>
        <dbReference type="ARBA" id="ARBA00023170"/>
    </source>
</evidence>
<name>A0A7I8VME0_9ANNE</name>
<evidence type="ECO:0000256" key="7">
    <source>
        <dbReference type="ARBA" id="ARBA00023134"/>
    </source>
</evidence>
<evidence type="ECO:0000256" key="13">
    <source>
        <dbReference type="RuleBase" id="RU000405"/>
    </source>
</evidence>
<gene>
    <name evidence="16" type="ORF">DGYR_LOCUS4451</name>
</gene>
<evidence type="ECO:0000256" key="11">
    <source>
        <dbReference type="ARBA" id="ARBA00023239"/>
    </source>
</evidence>
<keyword evidence="5" id="KW-0547">Nucleotide-binding</keyword>
<dbReference type="OrthoDB" id="60033at2759"/>
<evidence type="ECO:0000313" key="16">
    <source>
        <dbReference type="EMBL" id="CAD5115744.1"/>
    </source>
</evidence>
<dbReference type="CDD" id="cd07302">
    <property type="entry name" value="CHD"/>
    <property type="match status" value="1"/>
</dbReference>
<protein>
    <recommendedName>
        <fullName evidence="2">guanylate cyclase</fullName>
        <ecNumber evidence="2">4.6.1.2</ecNumber>
    </recommendedName>
</protein>
<evidence type="ECO:0000256" key="4">
    <source>
        <dbReference type="ARBA" id="ARBA00022729"/>
    </source>
</evidence>
<dbReference type="GO" id="GO:0007168">
    <property type="term" value="P:receptor guanylyl cyclase signaling pathway"/>
    <property type="evidence" value="ECO:0007669"/>
    <property type="project" value="TreeGrafter"/>
</dbReference>
<keyword evidence="4" id="KW-0732">Signal</keyword>
<dbReference type="PROSITE" id="PS00452">
    <property type="entry name" value="GUANYLATE_CYCLASE_1"/>
    <property type="match status" value="1"/>
</dbReference>
<reference evidence="16 17" key="1">
    <citation type="submission" date="2020-08" db="EMBL/GenBank/DDBJ databases">
        <authorList>
            <person name="Hejnol A."/>
        </authorList>
    </citation>
    <scope>NUCLEOTIDE SEQUENCE [LARGE SCALE GENOMIC DNA]</scope>
</reference>
<evidence type="ECO:0000256" key="10">
    <source>
        <dbReference type="ARBA" id="ARBA00023180"/>
    </source>
</evidence>
<keyword evidence="8 14" id="KW-0472">Membrane</keyword>
<feature type="domain" description="Guanylate cyclase" evidence="15">
    <location>
        <begin position="355"/>
        <end position="485"/>
    </location>
</feature>
<evidence type="ECO:0000256" key="3">
    <source>
        <dbReference type="ARBA" id="ARBA00022692"/>
    </source>
</evidence>